<reference evidence="2" key="1">
    <citation type="submission" date="2020-05" db="EMBL/GenBank/DDBJ databases">
        <authorList>
            <person name="Chiriac C."/>
            <person name="Salcher M."/>
            <person name="Ghai R."/>
            <person name="Kavagutti S V."/>
        </authorList>
    </citation>
    <scope>NUCLEOTIDE SEQUENCE</scope>
</reference>
<sequence length="169" mass="18974">MGRATPRNYLPLDCRFFDDERVAKAGERAAYLYLAILCAIKQDNSDGMISIWKIKRLGVDKWKPRLERLVSVGLLLVLTDDLNGVSEHDPAYGVPAWSRWNLSAHEIQARRDNGREAAQRRWNRDGSPNGSPIKNPLQNRIKSNQVGSRDIHSLGSLVENLAKGIGEAE</sequence>
<feature type="compositionally biased region" description="Basic and acidic residues" evidence="1">
    <location>
        <begin position="113"/>
        <end position="124"/>
    </location>
</feature>
<evidence type="ECO:0000256" key="1">
    <source>
        <dbReference type="SAM" id="MobiDB-lite"/>
    </source>
</evidence>
<organism evidence="2">
    <name type="scientific">uncultured Caudovirales phage</name>
    <dbReference type="NCBI Taxonomy" id="2100421"/>
    <lineage>
        <taxon>Viruses</taxon>
        <taxon>Duplodnaviria</taxon>
        <taxon>Heunggongvirae</taxon>
        <taxon>Uroviricota</taxon>
        <taxon>Caudoviricetes</taxon>
        <taxon>Peduoviridae</taxon>
        <taxon>Maltschvirus</taxon>
        <taxon>Maltschvirus maltsch</taxon>
    </lineage>
</organism>
<gene>
    <name evidence="2" type="ORF">UFOVP1608_4</name>
</gene>
<feature type="region of interest" description="Disordered" evidence="1">
    <location>
        <begin position="113"/>
        <end position="145"/>
    </location>
</feature>
<evidence type="ECO:0000313" key="2">
    <source>
        <dbReference type="EMBL" id="CAB4218079.1"/>
    </source>
</evidence>
<protein>
    <submittedName>
        <fullName evidence="2">Uncharacterized protein</fullName>
    </submittedName>
</protein>
<feature type="compositionally biased region" description="Polar residues" evidence="1">
    <location>
        <begin position="126"/>
        <end position="145"/>
    </location>
</feature>
<accession>A0A6J5SRY8</accession>
<proteinExistence type="predicted"/>
<dbReference type="EMBL" id="LR797470">
    <property type="protein sequence ID" value="CAB4218079.1"/>
    <property type="molecule type" value="Genomic_DNA"/>
</dbReference>
<name>A0A6J5SRY8_9CAUD</name>